<accession>A0A0F9WVQ1</accession>
<dbReference type="AlphaFoldDB" id="A0A0F9WVQ1"/>
<gene>
    <name evidence="1" type="ORF">LCGC14_0228400</name>
</gene>
<sequence length="683" mass="76676">MSEFKRGALPQAPKIILSENIVAHAATNNLGEDFYRRVALAQMWHRQEGGKRPQQPFDIFNRFSVGTDRRMKRLSEIRIDTPWDISDDRAAADFNPARDILKSVTFIDETGAAYDMVDCRSISQPAIHMGIVFQDEDGQVWFHGVQGRNISNYPNTDMILKRLSSETPAGLQAALDGGPITDMMPFVGDIGIAAGDVLMQFTERSTRPIRDTDPATIGWKSYIERAQRAAADQIAREETIGRIFDGIVDVSKLQFLKEGLEYPIDKDDLSNHRRKTVYDTRSPINDMSEELMEAYRKAGYLSKCPNNGPRAIREMTKWDAWLSGEELNVYDKMTLGRAPGFDTLQKCLTSASVEVEMGIEKSLSPDGEISYGDRVKFNLSEEDIDRELTLTIEKARAAFISETLDTLMSRDTSTCQVTGKHLRIGGTLFAPVLTQFTADYKEEAAPVVETPKAALHFEIPLPTGELVMADWLRMEGFKEGLLARVGGDDFYEINGAVGLDERMQDYFTKGGLAIVQVGNRSPYAYDDTKGVWRMGHIDENHFYNEDGERNDLDMPLEAWTTCTDLWANVFADRSVMVDILMASGVYESREAADKALLEYVDESYGASINKIDADHLHVYAPTGHGFHTGSFVEKFRAEELEYGDWREDLYVLSAEPLTVDPEVVLEKAWEAPAHEGPDIPEPC</sequence>
<evidence type="ECO:0000313" key="1">
    <source>
        <dbReference type="EMBL" id="KKN90471.1"/>
    </source>
</evidence>
<organism evidence="1">
    <name type="scientific">marine sediment metagenome</name>
    <dbReference type="NCBI Taxonomy" id="412755"/>
    <lineage>
        <taxon>unclassified sequences</taxon>
        <taxon>metagenomes</taxon>
        <taxon>ecological metagenomes</taxon>
    </lineage>
</organism>
<protein>
    <submittedName>
        <fullName evidence="1">Uncharacterized protein</fullName>
    </submittedName>
</protein>
<reference evidence="1" key="1">
    <citation type="journal article" date="2015" name="Nature">
        <title>Complex archaea that bridge the gap between prokaryotes and eukaryotes.</title>
        <authorList>
            <person name="Spang A."/>
            <person name="Saw J.H."/>
            <person name="Jorgensen S.L."/>
            <person name="Zaremba-Niedzwiedzka K."/>
            <person name="Martijn J."/>
            <person name="Lind A.E."/>
            <person name="van Eijk R."/>
            <person name="Schleper C."/>
            <person name="Guy L."/>
            <person name="Ettema T.J."/>
        </authorList>
    </citation>
    <scope>NUCLEOTIDE SEQUENCE</scope>
</reference>
<dbReference type="EMBL" id="LAZR01000110">
    <property type="protein sequence ID" value="KKN90471.1"/>
    <property type="molecule type" value="Genomic_DNA"/>
</dbReference>
<proteinExistence type="predicted"/>
<name>A0A0F9WVQ1_9ZZZZ</name>
<comment type="caution">
    <text evidence="1">The sequence shown here is derived from an EMBL/GenBank/DDBJ whole genome shotgun (WGS) entry which is preliminary data.</text>
</comment>